<gene>
    <name evidence="1" type="ORF">P4O66_018816</name>
</gene>
<comment type="caution">
    <text evidence="1">The sequence shown here is derived from an EMBL/GenBank/DDBJ whole genome shotgun (WGS) entry which is preliminary data.</text>
</comment>
<accession>A0AAD8YRC2</accession>
<organism evidence="1 2">
    <name type="scientific">Electrophorus voltai</name>
    <dbReference type="NCBI Taxonomy" id="2609070"/>
    <lineage>
        <taxon>Eukaryota</taxon>
        <taxon>Metazoa</taxon>
        <taxon>Chordata</taxon>
        <taxon>Craniata</taxon>
        <taxon>Vertebrata</taxon>
        <taxon>Euteleostomi</taxon>
        <taxon>Actinopterygii</taxon>
        <taxon>Neopterygii</taxon>
        <taxon>Teleostei</taxon>
        <taxon>Ostariophysi</taxon>
        <taxon>Gymnotiformes</taxon>
        <taxon>Gymnotoidei</taxon>
        <taxon>Gymnotidae</taxon>
        <taxon>Electrophorus</taxon>
    </lineage>
</organism>
<evidence type="ECO:0000313" key="1">
    <source>
        <dbReference type="EMBL" id="KAK1785452.1"/>
    </source>
</evidence>
<dbReference type="EMBL" id="JAROKS010000026">
    <property type="protein sequence ID" value="KAK1785452.1"/>
    <property type="molecule type" value="Genomic_DNA"/>
</dbReference>
<sequence>MRDGYRLHPQSLTFTPIVQPEGTPEKAESDLQDESLLRLLGEIVVKAAENIEVSRRISACLTDIASWMTAHQLKLNPSKTELLFIPGTPTLTMISVSFENFLVSPSKAACSLGITLDNQLSLFMFLI</sequence>
<name>A0AAD8YRC2_9TELE</name>
<proteinExistence type="predicted"/>
<protein>
    <recommendedName>
        <fullName evidence="3">Reverse transcriptase domain-containing protein</fullName>
    </recommendedName>
</protein>
<dbReference type="Proteomes" id="UP001239994">
    <property type="component" value="Unassembled WGS sequence"/>
</dbReference>
<evidence type="ECO:0008006" key="3">
    <source>
        <dbReference type="Google" id="ProtNLM"/>
    </source>
</evidence>
<dbReference type="AlphaFoldDB" id="A0AAD8YRC2"/>
<keyword evidence="2" id="KW-1185">Reference proteome</keyword>
<evidence type="ECO:0000313" key="2">
    <source>
        <dbReference type="Proteomes" id="UP001239994"/>
    </source>
</evidence>
<reference evidence="1" key="1">
    <citation type="submission" date="2023-03" db="EMBL/GenBank/DDBJ databases">
        <title>Electrophorus voltai genome.</title>
        <authorList>
            <person name="Bian C."/>
        </authorList>
    </citation>
    <scope>NUCLEOTIDE SEQUENCE</scope>
    <source>
        <strain evidence="1">CB-2022</strain>
        <tissue evidence="1">Muscle</tissue>
    </source>
</reference>